<proteinExistence type="predicted"/>
<feature type="transmembrane region" description="Helical" evidence="1">
    <location>
        <begin position="26"/>
        <end position="48"/>
    </location>
</feature>
<keyword evidence="1" id="KW-1133">Transmembrane helix</keyword>
<accession>A0A2G9Z7N3</accession>
<dbReference type="Proteomes" id="UP000231235">
    <property type="component" value="Unassembled WGS sequence"/>
</dbReference>
<dbReference type="InterPro" id="IPR005182">
    <property type="entry name" value="YdbS-like_PH"/>
</dbReference>
<dbReference type="PANTHER" id="PTHR37938:SF1">
    <property type="entry name" value="BLL0215 PROTEIN"/>
    <property type="match status" value="1"/>
</dbReference>
<keyword evidence="1" id="KW-0812">Transmembrane</keyword>
<evidence type="ECO:0000259" key="2">
    <source>
        <dbReference type="Pfam" id="PF03703"/>
    </source>
</evidence>
<keyword evidence="1" id="KW-0472">Membrane</keyword>
<gene>
    <name evidence="3" type="ORF">COX28_00525</name>
</gene>
<evidence type="ECO:0000313" key="4">
    <source>
        <dbReference type="Proteomes" id="UP000231235"/>
    </source>
</evidence>
<comment type="caution">
    <text evidence="3">The sequence shown here is derived from an EMBL/GenBank/DDBJ whole genome shotgun (WGS) entry which is preliminary data.</text>
</comment>
<evidence type="ECO:0000256" key="1">
    <source>
        <dbReference type="SAM" id="Phobius"/>
    </source>
</evidence>
<evidence type="ECO:0000313" key="3">
    <source>
        <dbReference type="EMBL" id="PIP29165.1"/>
    </source>
</evidence>
<feature type="transmembrane region" description="Helical" evidence="1">
    <location>
        <begin position="63"/>
        <end position="84"/>
    </location>
</feature>
<dbReference type="Pfam" id="PF03703">
    <property type="entry name" value="bPH_2"/>
    <property type="match status" value="1"/>
</dbReference>
<protein>
    <recommendedName>
        <fullName evidence="2">YdbS-like PH domain-containing protein</fullName>
    </recommendedName>
</protein>
<feature type="domain" description="YdbS-like PH" evidence="2">
    <location>
        <begin position="104"/>
        <end position="163"/>
    </location>
</feature>
<reference evidence="3 4" key="1">
    <citation type="submission" date="2017-09" db="EMBL/GenBank/DDBJ databases">
        <title>Depth-based differentiation of microbial function through sediment-hosted aquifers and enrichment of novel symbionts in the deep terrestrial subsurface.</title>
        <authorList>
            <person name="Probst A.J."/>
            <person name="Ladd B."/>
            <person name="Jarett J.K."/>
            <person name="Geller-Mcgrath D.E."/>
            <person name="Sieber C.M."/>
            <person name="Emerson J.B."/>
            <person name="Anantharaman K."/>
            <person name="Thomas B.C."/>
            <person name="Malmstrom R."/>
            <person name="Stieglmeier M."/>
            <person name="Klingl A."/>
            <person name="Woyke T."/>
            <person name="Ryan C.M."/>
            <person name="Banfield J.F."/>
        </authorList>
    </citation>
    <scope>NUCLEOTIDE SEQUENCE [LARGE SCALE GENOMIC DNA]</scope>
    <source>
        <strain evidence="3">CG23_combo_of_CG06-09_8_20_14_all_39_39</strain>
    </source>
</reference>
<dbReference type="EMBL" id="PCRX01000009">
    <property type="protein sequence ID" value="PIP29165.1"/>
    <property type="molecule type" value="Genomic_DNA"/>
</dbReference>
<sequence>MFRLKYLPHKEADEEIVFFLRRHPFILWRVLLVYFFLALVPLAAYFIIKNELGFTLQGELELIFIRLLVISFYLFWWLFLYYFWLDYYLDVWLVTNCRVINIEQKGLFNRVVAEHKLFRIQDVRSEQKGIMPTFLNYGEVHIQTAGAEKVVVFEEVPRPHYVAQEIIKLVENHKIKMAREIS</sequence>
<dbReference type="AlphaFoldDB" id="A0A2G9Z7N3"/>
<dbReference type="PANTHER" id="PTHR37938">
    <property type="entry name" value="BLL0215 PROTEIN"/>
    <property type="match status" value="1"/>
</dbReference>
<name>A0A2G9Z7N3_9BACT</name>
<organism evidence="3 4">
    <name type="scientific">Candidatus Kuenenbacteria bacterium CG23_combo_of_CG06-09_8_20_14_all_39_39</name>
    <dbReference type="NCBI Taxonomy" id="1974623"/>
    <lineage>
        <taxon>Bacteria</taxon>
        <taxon>Candidatus Kueneniibacteriota</taxon>
    </lineage>
</organism>
<feature type="non-terminal residue" evidence="3">
    <location>
        <position position="182"/>
    </location>
</feature>